<gene>
    <name evidence="2" type="ORF">L3X39_14400</name>
</gene>
<dbReference type="NCBIfam" id="TIGR01444">
    <property type="entry name" value="fkbM_fam"/>
    <property type="match status" value="1"/>
</dbReference>
<dbReference type="GO" id="GO:0032259">
    <property type="term" value="P:methylation"/>
    <property type="evidence" value="ECO:0007669"/>
    <property type="project" value="UniProtKB-KW"/>
</dbReference>
<name>A0ABS9IMN6_9FLAO</name>
<dbReference type="GO" id="GO:0008168">
    <property type="term" value="F:methyltransferase activity"/>
    <property type="evidence" value="ECO:0007669"/>
    <property type="project" value="UniProtKB-KW"/>
</dbReference>
<dbReference type="PANTHER" id="PTHR34203">
    <property type="entry name" value="METHYLTRANSFERASE, FKBM FAMILY PROTEIN"/>
    <property type="match status" value="1"/>
</dbReference>
<protein>
    <submittedName>
        <fullName evidence="2">FkbM family methyltransferase</fullName>
    </submittedName>
</protein>
<evidence type="ECO:0000313" key="3">
    <source>
        <dbReference type="Proteomes" id="UP001200022"/>
    </source>
</evidence>
<evidence type="ECO:0000259" key="1">
    <source>
        <dbReference type="Pfam" id="PF05050"/>
    </source>
</evidence>
<dbReference type="RefSeq" id="WP_237232566.1">
    <property type="nucleotide sequence ID" value="NZ_JAKKDV010000009.1"/>
</dbReference>
<dbReference type="InterPro" id="IPR006342">
    <property type="entry name" value="FkbM_mtfrase"/>
</dbReference>
<dbReference type="InterPro" id="IPR052514">
    <property type="entry name" value="SAM-dependent_MTase"/>
</dbReference>
<feature type="domain" description="Methyltransferase FkbM" evidence="1">
    <location>
        <begin position="68"/>
        <end position="237"/>
    </location>
</feature>
<reference evidence="2 3" key="1">
    <citation type="submission" date="2022-01" db="EMBL/GenBank/DDBJ databases">
        <title>Draft genome sequence of Sabulilitoribacter multivorans KCTC 32326.</title>
        <authorList>
            <person name="Oh J.-S."/>
        </authorList>
    </citation>
    <scope>NUCLEOTIDE SEQUENCE [LARGE SCALE GENOMIC DNA]</scope>
    <source>
        <strain evidence="2 3">M-M16</strain>
    </source>
</reference>
<dbReference type="SUPFAM" id="SSF53335">
    <property type="entry name" value="S-adenosyl-L-methionine-dependent methyltransferases"/>
    <property type="match status" value="1"/>
</dbReference>
<dbReference type="EMBL" id="JAKKDV010000009">
    <property type="protein sequence ID" value="MCF7561833.1"/>
    <property type="molecule type" value="Genomic_DNA"/>
</dbReference>
<keyword evidence="2" id="KW-0489">Methyltransferase</keyword>
<sequence length="290" mass="33613">MNEILVKVLNKLKIFKYFNFSKTIRINDKKFIVPVINDVGSSNLYISEPWMINVLKIAFSISGKSFIDVGINTGQTLLKIKSVSPEINYIGFEPNPFCINYLQRLIQVNNFQNTTILPVGISNKTEIGTLHFMNDSIVDSSASSIGNFREEHKEKKKTYIPLFDYKDLKDKVNLDKISILKIDVEGGELEVIKSFKEDIAKDEPIILMEVLPVYNDLSTFRIERQNKIQELLRNLDYEIFRVIKQNKLLLRFDKIKEIGIHSDLDRCDYVMVPKSRVTQFIEIAKDFIGY</sequence>
<dbReference type="PANTHER" id="PTHR34203:SF15">
    <property type="entry name" value="SLL1173 PROTEIN"/>
    <property type="match status" value="1"/>
</dbReference>
<organism evidence="2 3">
    <name type="scientific">Flaviramulus multivorans</name>
    <dbReference type="NCBI Taxonomy" id="1304750"/>
    <lineage>
        <taxon>Bacteria</taxon>
        <taxon>Pseudomonadati</taxon>
        <taxon>Bacteroidota</taxon>
        <taxon>Flavobacteriia</taxon>
        <taxon>Flavobacteriales</taxon>
        <taxon>Flavobacteriaceae</taxon>
        <taxon>Flaviramulus</taxon>
    </lineage>
</organism>
<keyword evidence="3" id="KW-1185">Reference proteome</keyword>
<evidence type="ECO:0000313" key="2">
    <source>
        <dbReference type="EMBL" id="MCF7561833.1"/>
    </source>
</evidence>
<proteinExistence type="predicted"/>
<dbReference type="Pfam" id="PF05050">
    <property type="entry name" value="Methyltransf_21"/>
    <property type="match status" value="1"/>
</dbReference>
<keyword evidence="2" id="KW-0808">Transferase</keyword>
<accession>A0ABS9IMN6</accession>
<dbReference type="InterPro" id="IPR029063">
    <property type="entry name" value="SAM-dependent_MTases_sf"/>
</dbReference>
<comment type="caution">
    <text evidence="2">The sequence shown here is derived from an EMBL/GenBank/DDBJ whole genome shotgun (WGS) entry which is preliminary data.</text>
</comment>
<dbReference type="Proteomes" id="UP001200022">
    <property type="component" value="Unassembled WGS sequence"/>
</dbReference>
<dbReference type="Gene3D" id="3.40.50.150">
    <property type="entry name" value="Vaccinia Virus protein VP39"/>
    <property type="match status" value="1"/>
</dbReference>